<dbReference type="Proteomes" id="UP000190105">
    <property type="component" value="Unassembled WGS sequence"/>
</dbReference>
<dbReference type="PANTHER" id="PTHR32309:SF13">
    <property type="entry name" value="FERRIC ENTEROBACTIN TRANSPORT PROTEIN FEPE"/>
    <property type="match status" value="1"/>
</dbReference>
<dbReference type="Pfam" id="PF02706">
    <property type="entry name" value="Wzz"/>
    <property type="match status" value="1"/>
</dbReference>
<sequence>MDEESTLDLREIFDIIKKRKWIIILITISLTILSGVLSFFVLPPTYEASVSVLIGKMPDNQQQQIQYNDVMMYQKLLKTYSEIAKSRLVAETTIRQLNKNIGYSEFESGITVTPQADTQIMIIKAKSRDAKDAMETVNTLSEVFIREAMRLYPTGNVQIIDSATIPDSPIKPNKRLNIAIAFVLGLMISLGLVFLLEYMDNTIKTEDDVEKYLDIPVIGIIPKHKEE</sequence>
<evidence type="ECO:0000256" key="2">
    <source>
        <dbReference type="ARBA" id="ARBA00006683"/>
    </source>
</evidence>
<dbReference type="GO" id="GO:0004713">
    <property type="term" value="F:protein tyrosine kinase activity"/>
    <property type="evidence" value="ECO:0007669"/>
    <property type="project" value="TreeGrafter"/>
</dbReference>
<evidence type="ECO:0000259" key="9">
    <source>
        <dbReference type="Pfam" id="PF13807"/>
    </source>
</evidence>
<keyword evidence="11" id="KW-1185">Reference proteome</keyword>
<dbReference type="EMBL" id="FUYH01000009">
    <property type="protein sequence ID" value="SKA88660.1"/>
    <property type="molecule type" value="Genomic_DNA"/>
</dbReference>
<feature type="transmembrane region" description="Helical" evidence="7">
    <location>
        <begin position="21"/>
        <end position="42"/>
    </location>
</feature>
<evidence type="ECO:0000256" key="4">
    <source>
        <dbReference type="ARBA" id="ARBA00022692"/>
    </source>
</evidence>
<evidence type="ECO:0000259" key="8">
    <source>
        <dbReference type="Pfam" id="PF02706"/>
    </source>
</evidence>
<dbReference type="Pfam" id="PF13807">
    <property type="entry name" value="GNVR"/>
    <property type="match status" value="1"/>
</dbReference>
<evidence type="ECO:0000256" key="7">
    <source>
        <dbReference type="SAM" id="Phobius"/>
    </source>
</evidence>
<evidence type="ECO:0000313" key="11">
    <source>
        <dbReference type="Proteomes" id="UP000190105"/>
    </source>
</evidence>
<dbReference type="AlphaFoldDB" id="A0A1T4XGK1"/>
<evidence type="ECO:0000256" key="1">
    <source>
        <dbReference type="ARBA" id="ARBA00004651"/>
    </source>
</evidence>
<keyword evidence="5 7" id="KW-1133">Transmembrane helix</keyword>
<protein>
    <submittedName>
        <fullName evidence="10">Capsular polysaccharide biosynthesis protein</fullName>
    </submittedName>
</protein>
<dbReference type="GO" id="GO:0005886">
    <property type="term" value="C:plasma membrane"/>
    <property type="evidence" value="ECO:0007669"/>
    <property type="project" value="UniProtKB-SubCell"/>
</dbReference>
<evidence type="ECO:0000256" key="5">
    <source>
        <dbReference type="ARBA" id="ARBA00022989"/>
    </source>
</evidence>
<evidence type="ECO:0000256" key="3">
    <source>
        <dbReference type="ARBA" id="ARBA00022475"/>
    </source>
</evidence>
<name>A0A1T4XGK1_9CLOT</name>
<dbReference type="STRING" id="1147123.SAMN05443428_10919"/>
<dbReference type="InterPro" id="IPR032807">
    <property type="entry name" value="GNVR"/>
</dbReference>
<feature type="transmembrane region" description="Helical" evidence="7">
    <location>
        <begin position="176"/>
        <end position="196"/>
    </location>
</feature>
<gene>
    <name evidence="10" type="ORF">SAMN05443428_10919</name>
</gene>
<dbReference type="RefSeq" id="WP_078696454.1">
    <property type="nucleotide sequence ID" value="NZ_FUYH01000009.1"/>
</dbReference>
<comment type="subcellular location">
    <subcellularLocation>
        <location evidence="1">Cell membrane</location>
        <topology evidence="1">Multi-pass membrane protein</topology>
    </subcellularLocation>
</comment>
<feature type="domain" description="Polysaccharide chain length determinant N-terminal" evidence="8">
    <location>
        <begin position="6"/>
        <end position="97"/>
    </location>
</feature>
<dbReference type="InterPro" id="IPR050445">
    <property type="entry name" value="Bact_polysacc_biosynth/exp"/>
</dbReference>
<evidence type="ECO:0000256" key="6">
    <source>
        <dbReference type="ARBA" id="ARBA00023136"/>
    </source>
</evidence>
<reference evidence="11" key="1">
    <citation type="submission" date="2017-02" db="EMBL/GenBank/DDBJ databases">
        <authorList>
            <person name="Varghese N."/>
            <person name="Submissions S."/>
        </authorList>
    </citation>
    <scope>NUCLEOTIDE SEQUENCE [LARGE SCALE GENOMIC DNA]</scope>
    <source>
        <strain evidence="11">USBA 833</strain>
    </source>
</reference>
<dbReference type="PANTHER" id="PTHR32309">
    <property type="entry name" value="TYROSINE-PROTEIN KINASE"/>
    <property type="match status" value="1"/>
</dbReference>
<keyword evidence="3" id="KW-1003">Cell membrane</keyword>
<dbReference type="OrthoDB" id="2360475at2"/>
<evidence type="ECO:0000313" key="10">
    <source>
        <dbReference type="EMBL" id="SKA88660.1"/>
    </source>
</evidence>
<dbReference type="InterPro" id="IPR003856">
    <property type="entry name" value="LPS_length_determ_N"/>
</dbReference>
<accession>A0A1T4XGK1</accession>
<keyword evidence="4 7" id="KW-0812">Transmembrane</keyword>
<comment type="similarity">
    <text evidence="2">Belongs to the CpsC/CapA family.</text>
</comment>
<organism evidence="10 11">
    <name type="scientific">Caloramator quimbayensis</name>
    <dbReference type="NCBI Taxonomy" id="1147123"/>
    <lineage>
        <taxon>Bacteria</taxon>
        <taxon>Bacillati</taxon>
        <taxon>Bacillota</taxon>
        <taxon>Clostridia</taxon>
        <taxon>Eubacteriales</taxon>
        <taxon>Clostridiaceae</taxon>
        <taxon>Caloramator</taxon>
    </lineage>
</organism>
<feature type="domain" description="Tyrosine-protein kinase G-rich" evidence="9">
    <location>
        <begin position="150"/>
        <end position="195"/>
    </location>
</feature>
<keyword evidence="6 7" id="KW-0472">Membrane</keyword>
<proteinExistence type="inferred from homology"/>